<feature type="compositionally biased region" description="Basic and acidic residues" evidence="2">
    <location>
        <begin position="272"/>
        <end position="287"/>
    </location>
</feature>
<dbReference type="InterPro" id="IPR036034">
    <property type="entry name" value="PDZ_sf"/>
</dbReference>
<sequence length="287" mass="31171">MSMEFDADTVSAPRLVVMKRGDGGYGFNLHGERNVQAGQTISAVDDGSEAQKGGLRVGDKVVEVNGLNMEKMSHSDVVKRIKMNEKEVTMLVIDSHTEAYLKQEGRPITVDMANLMTVHRPKEVVSEPEPAPPAVVVEDSVPEVQESDAVESTPTPTFEPSEPTSSEVEEVTNNAANEVDAGEAEVANEATTPEEVKQLNEVLDKEDEEPESEPTPESTPALNNGTASHVHPEPEPTPQPIPTPAPAPAPVRPQAPVTKPTSKPLRSTIKQQKAESWDEKYKKFQQL</sequence>
<evidence type="ECO:0000313" key="4">
    <source>
        <dbReference type="EMBL" id="KAJ7372430.1"/>
    </source>
</evidence>
<reference evidence="4" key="1">
    <citation type="submission" date="2023-01" db="EMBL/GenBank/DDBJ databases">
        <title>Genome assembly of the deep-sea coral Lophelia pertusa.</title>
        <authorList>
            <person name="Herrera S."/>
            <person name="Cordes E."/>
        </authorList>
    </citation>
    <scope>NUCLEOTIDE SEQUENCE</scope>
    <source>
        <strain evidence="4">USNM1676648</strain>
        <tissue evidence="4">Polyp</tissue>
    </source>
</reference>
<proteinExistence type="predicted"/>
<feature type="compositionally biased region" description="Acidic residues" evidence="2">
    <location>
        <begin position="204"/>
        <end position="214"/>
    </location>
</feature>
<dbReference type="AlphaFoldDB" id="A0A9W9YZW1"/>
<keyword evidence="5" id="KW-1185">Reference proteome</keyword>
<protein>
    <recommendedName>
        <fullName evidence="3">PDZ domain-containing protein</fullName>
    </recommendedName>
</protein>
<dbReference type="PROSITE" id="PS50106">
    <property type="entry name" value="PDZ"/>
    <property type="match status" value="1"/>
</dbReference>
<dbReference type="PANTHER" id="PTHR14191">
    <property type="entry name" value="PDZ DOMAIN CONTAINING PROTEIN"/>
    <property type="match status" value="1"/>
</dbReference>
<dbReference type="PANTHER" id="PTHR14191:SF3">
    <property type="entry name" value="NA(+)_H(+) EXCHANGE REGULATORY COFACTOR-LIKE PROTEIN NRFL-1"/>
    <property type="match status" value="1"/>
</dbReference>
<feature type="domain" description="PDZ" evidence="3">
    <location>
        <begin position="15"/>
        <end position="96"/>
    </location>
</feature>
<dbReference type="GO" id="GO:0072659">
    <property type="term" value="P:protein localization to plasma membrane"/>
    <property type="evidence" value="ECO:0007669"/>
    <property type="project" value="TreeGrafter"/>
</dbReference>
<feature type="region of interest" description="Disordered" evidence="2">
    <location>
        <begin position="123"/>
        <end position="287"/>
    </location>
</feature>
<keyword evidence="1" id="KW-0677">Repeat</keyword>
<gene>
    <name evidence="4" type="ORF">OS493_018933</name>
</gene>
<feature type="compositionally biased region" description="Polar residues" evidence="2">
    <location>
        <begin position="259"/>
        <end position="271"/>
    </location>
</feature>
<dbReference type="InterPro" id="IPR001478">
    <property type="entry name" value="PDZ"/>
</dbReference>
<dbReference type="CDD" id="cd06768">
    <property type="entry name" value="PDZ_NHERF-like"/>
    <property type="match status" value="1"/>
</dbReference>
<dbReference type="GO" id="GO:0016324">
    <property type="term" value="C:apical plasma membrane"/>
    <property type="evidence" value="ECO:0007669"/>
    <property type="project" value="TreeGrafter"/>
</dbReference>
<dbReference type="GO" id="GO:0043495">
    <property type="term" value="F:protein-membrane adaptor activity"/>
    <property type="evidence" value="ECO:0007669"/>
    <property type="project" value="TreeGrafter"/>
</dbReference>
<accession>A0A9W9YZW1</accession>
<dbReference type="OrthoDB" id="10007415at2759"/>
<dbReference type="InterPro" id="IPR051067">
    <property type="entry name" value="NHER"/>
</dbReference>
<organism evidence="4 5">
    <name type="scientific">Desmophyllum pertusum</name>
    <dbReference type="NCBI Taxonomy" id="174260"/>
    <lineage>
        <taxon>Eukaryota</taxon>
        <taxon>Metazoa</taxon>
        <taxon>Cnidaria</taxon>
        <taxon>Anthozoa</taxon>
        <taxon>Hexacorallia</taxon>
        <taxon>Scleractinia</taxon>
        <taxon>Caryophylliina</taxon>
        <taxon>Caryophylliidae</taxon>
        <taxon>Desmophyllum</taxon>
    </lineage>
</organism>
<dbReference type="Pfam" id="PF00595">
    <property type="entry name" value="PDZ"/>
    <property type="match status" value="1"/>
</dbReference>
<feature type="compositionally biased region" description="Pro residues" evidence="2">
    <location>
        <begin position="235"/>
        <end position="253"/>
    </location>
</feature>
<dbReference type="SUPFAM" id="SSF50156">
    <property type="entry name" value="PDZ domain-like"/>
    <property type="match status" value="1"/>
</dbReference>
<evidence type="ECO:0000259" key="3">
    <source>
        <dbReference type="PROSITE" id="PS50106"/>
    </source>
</evidence>
<feature type="compositionally biased region" description="Low complexity" evidence="2">
    <location>
        <begin position="134"/>
        <end position="179"/>
    </location>
</feature>
<evidence type="ECO:0000313" key="5">
    <source>
        <dbReference type="Proteomes" id="UP001163046"/>
    </source>
</evidence>
<dbReference type="Proteomes" id="UP001163046">
    <property type="component" value="Unassembled WGS sequence"/>
</dbReference>
<evidence type="ECO:0000256" key="2">
    <source>
        <dbReference type="SAM" id="MobiDB-lite"/>
    </source>
</evidence>
<dbReference type="EMBL" id="MU826836">
    <property type="protein sequence ID" value="KAJ7372430.1"/>
    <property type="molecule type" value="Genomic_DNA"/>
</dbReference>
<comment type="caution">
    <text evidence="4">The sequence shown here is derived from an EMBL/GenBank/DDBJ whole genome shotgun (WGS) entry which is preliminary data.</text>
</comment>
<dbReference type="SMART" id="SM00228">
    <property type="entry name" value="PDZ"/>
    <property type="match status" value="1"/>
</dbReference>
<name>A0A9W9YZW1_9CNID</name>
<evidence type="ECO:0000256" key="1">
    <source>
        <dbReference type="ARBA" id="ARBA00022737"/>
    </source>
</evidence>
<dbReference type="Gene3D" id="2.30.42.10">
    <property type="match status" value="1"/>
</dbReference>